<accession>A0ABQ6A7C9</accession>
<evidence type="ECO:0000256" key="3">
    <source>
        <dbReference type="ARBA" id="ARBA00022475"/>
    </source>
</evidence>
<organism evidence="8 9">
    <name type="scientific">Acidocella aquatica</name>
    <dbReference type="NCBI Taxonomy" id="1922313"/>
    <lineage>
        <taxon>Bacteria</taxon>
        <taxon>Pseudomonadati</taxon>
        <taxon>Pseudomonadota</taxon>
        <taxon>Alphaproteobacteria</taxon>
        <taxon>Acetobacterales</taxon>
        <taxon>Acidocellaceae</taxon>
        <taxon>Acidocella</taxon>
    </lineage>
</organism>
<gene>
    <name evidence="8" type="ORF">GCM10010909_22880</name>
</gene>
<protein>
    <submittedName>
        <fullName evidence="8">Transglycosylase</fullName>
    </submittedName>
</protein>
<keyword evidence="6 7" id="KW-0472">Membrane</keyword>
<comment type="caution">
    <text evidence="8">The sequence shown here is derived from an EMBL/GenBank/DDBJ whole genome shotgun (WGS) entry which is preliminary data.</text>
</comment>
<reference evidence="9" key="1">
    <citation type="journal article" date="2019" name="Int. J. Syst. Evol. Microbiol.">
        <title>The Global Catalogue of Microorganisms (GCM) 10K type strain sequencing project: providing services to taxonomists for standard genome sequencing and annotation.</title>
        <authorList>
            <consortium name="The Broad Institute Genomics Platform"/>
            <consortium name="The Broad Institute Genome Sequencing Center for Infectious Disease"/>
            <person name="Wu L."/>
            <person name="Ma J."/>
        </authorList>
    </citation>
    <scope>NUCLEOTIDE SEQUENCE [LARGE SCALE GENOMIC DNA]</scope>
    <source>
        <strain evidence="9">NBRC 112502</strain>
    </source>
</reference>
<dbReference type="PANTHER" id="PTHR33884">
    <property type="entry name" value="UPF0410 PROTEIN YMGE"/>
    <property type="match status" value="1"/>
</dbReference>
<dbReference type="RefSeq" id="WP_284258349.1">
    <property type="nucleotide sequence ID" value="NZ_BSOS01000067.1"/>
</dbReference>
<keyword evidence="4 7" id="KW-0812">Transmembrane</keyword>
<evidence type="ECO:0000256" key="7">
    <source>
        <dbReference type="SAM" id="Phobius"/>
    </source>
</evidence>
<feature type="transmembrane region" description="Helical" evidence="7">
    <location>
        <begin position="59"/>
        <end position="79"/>
    </location>
</feature>
<dbReference type="InterPro" id="IPR007341">
    <property type="entry name" value="Transgly_assoc"/>
</dbReference>
<evidence type="ECO:0000256" key="1">
    <source>
        <dbReference type="ARBA" id="ARBA00004651"/>
    </source>
</evidence>
<comment type="subcellular location">
    <subcellularLocation>
        <location evidence="1">Cell membrane</location>
        <topology evidence="1">Multi-pass membrane protein</topology>
    </subcellularLocation>
</comment>
<keyword evidence="3" id="KW-1003">Cell membrane</keyword>
<comment type="similarity">
    <text evidence="2">Belongs to the UPF0410 family.</text>
</comment>
<dbReference type="Proteomes" id="UP001156641">
    <property type="component" value="Unassembled WGS sequence"/>
</dbReference>
<evidence type="ECO:0000256" key="6">
    <source>
        <dbReference type="ARBA" id="ARBA00023136"/>
    </source>
</evidence>
<evidence type="ECO:0000313" key="9">
    <source>
        <dbReference type="Proteomes" id="UP001156641"/>
    </source>
</evidence>
<evidence type="ECO:0000256" key="2">
    <source>
        <dbReference type="ARBA" id="ARBA00011006"/>
    </source>
</evidence>
<name>A0ABQ6A7C9_9PROT</name>
<keyword evidence="9" id="KW-1185">Reference proteome</keyword>
<feature type="transmembrane region" description="Helical" evidence="7">
    <location>
        <begin position="34"/>
        <end position="52"/>
    </location>
</feature>
<evidence type="ECO:0000256" key="4">
    <source>
        <dbReference type="ARBA" id="ARBA00022692"/>
    </source>
</evidence>
<keyword evidence="5 7" id="KW-1133">Transmembrane helix</keyword>
<evidence type="ECO:0000313" key="8">
    <source>
        <dbReference type="EMBL" id="GLR67607.1"/>
    </source>
</evidence>
<proteinExistence type="inferred from homology"/>
<dbReference type="Pfam" id="PF04226">
    <property type="entry name" value="Transgly_assoc"/>
    <property type="match status" value="1"/>
</dbReference>
<dbReference type="EMBL" id="BSOS01000067">
    <property type="protein sequence ID" value="GLR67607.1"/>
    <property type="molecule type" value="Genomic_DNA"/>
</dbReference>
<evidence type="ECO:0000256" key="5">
    <source>
        <dbReference type="ARBA" id="ARBA00022989"/>
    </source>
</evidence>
<sequence>MSVLGWIVLGLLAGWIGSHIVDNGGKGPLLDMVLGIVGALVGGKIFMVLGAAPVSGVNFYSLFVSVVGAVVVLVAYHAVMGNRRL</sequence>
<dbReference type="PANTHER" id="PTHR33884:SF3">
    <property type="entry name" value="UPF0410 PROTEIN YMGE"/>
    <property type="match status" value="1"/>
</dbReference>